<keyword evidence="4 6" id="KW-0472">Membrane</keyword>
<dbReference type="GO" id="GO:0016757">
    <property type="term" value="F:glycosyltransferase activity"/>
    <property type="evidence" value="ECO:0007669"/>
    <property type="project" value="UniProtKB-KW"/>
</dbReference>
<evidence type="ECO:0000256" key="4">
    <source>
        <dbReference type="ARBA" id="ARBA00023136"/>
    </source>
</evidence>
<keyword evidence="6" id="KW-0812">Transmembrane</keyword>
<evidence type="ECO:0000313" key="8">
    <source>
        <dbReference type="Proteomes" id="UP001497516"/>
    </source>
</evidence>
<evidence type="ECO:0000256" key="6">
    <source>
        <dbReference type="SAM" id="Phobius"/>
    </source>
</evidence>
<keyword evidence="3" id="KW-0808">Transferase</keyword>
<comment type="subcellular location">
    <subcellularLocation>
        <location evidence="1">Membrane</location>
        <topology evidence="1">Single-pass type II membrane protein</topology>
    </subcellularLocation>
</comment>
<evidence type="ECO:0008006" key="9">
    <source>
        <dbReference type="Google" id="ProtNLM"/>
    </source>
</evidence>
<proteinExistence type="predicted"/>
<evidence type="ECO:0000256" key="5">
    <source>
        <dbReference type="ARBA" id="ARBA00023180"/>
    </source>
</evidence>
<dbReference type="InterPro" id="IPR003406">
    <property type="entry name" value="Glyco_trans_14"/>
</dbReference>
<reference evidence="7 8" key="1">
    <citation type="submission" date="2024-04" db="EMBL/GenBank/DDBJ databases">
        <authorList>
            <person name="Fracassetti M."/>
        </authorList>
    </citation>
    <scope>NUCLEOTIDE SEQUENCE [LARGE SCALE GENOMIC DNA]</scope>
</reference>
<keyword evidence="2" id="KW-0328">Glycosyltransferase</keyword>
<dbReference type="Proteomes" id="UP001497516">
    <property type="component" value="Chromosome 2"/>
</dbReference>
<evidence type="ECO:0000256" key="3">
    <source>
        <dbReference type="ARBA" id="ARBA00022679"/>
    </source>
</evidence>
<protein>
    <recommendedName>
        <fullName evidence="9">Core-2/I-branching beta-1,6-N-acetylglucosaminyltransferase family protein</fullName>
    </recommendedName>
</protein>
<evidence type="ECO:0000313" key="7">
    <source>
        <dbReference type="EMBL" id="CAL1370668.1"/>
    </source>
</evidence>
<keyword evidence="8" id="KW-1185">Reference proteome</keyword>
<sequence>MASEQMRSQNFRVQCYYVRLSHLFHLISFVIGISLGTVACLYLKSFTTTLSATITMYHVSSSSSRPLQELITSPPRPRPPPCLVHNMSDEELLAKATNSAGEASPQGEHSPKLAFLFLTHGPLPFSPLWETFFRGSTGLYSIYVHPHPSHIDSWPQTSPFYGTRIPSKVVQWGSSTMVDAERRLLASALLDPSNQRFVLLSESCVPLFDFATTYRYLMDSSRSFLSSYDDPRSAGRGRYNPRMQPAINATHWRKGSQWFELDRDLALRIVSDRKYYKVFEEHCRRRCYMDEHYIPTLVNMLWAERSWNRSVTWVDWSRSGAHPRRFGRADVTDGLLNRIKHGSRCIRDGNVTSVCYLFARKFSPDALEPLLKAQNSSV</sequence>
<dbReference type="InterPro" id="IPR044174">
    <property type="entry name" value="BC10-like"/>
</dbReference>
<accession>A0AAV2D9U5</accession>
<dbReference type="EMBL" id="OZ034815">
    <property type="protein sequence ID" value="CAL1370668.1"/>
    <property type="molecule type" value="Genomic_DNA"/>
</dbReference>
<dbReference type="PANTHER" id="PTHR31042">
    <property type="entry name" value="CORE-2/I-BRANCHING BETA-1,6-N-ACETYLGLUCOSAMINYLTRANSFERASE FAMILY PROTEIN-RELATED"/>
    <property type="match status" value="1"/>
</dbReference>
<gene>
    <name evidence="7" type="ORF">LTRI10_LOCUS12778</name>
</gene>
<organism evidence="7 8">
    <name type="scientific">Linum trigynum</name>
    <dbReference type="NCBI Taxonomy" id="586398"/>
    <lineage>
        <taxon>Eukaryota</taxon>
        <taxon>Viridiplantae</taxon>
        <taxon>Streptophyta</taxon>
        <taxon>Embryophyta</taxon>
        <taxon>Tracheophyta</taxon>
        <taxon>Spermatophyta</taxon>
        <taxon>Magnoliopsida</taxon>
        <taxon>eudicotyledons</taxon>
        <taxon>Gunneridae</taxon>
        <taxon>Pentapetalae</taxon>
        <taxon>rosids</taxon>
        <taxon>fabids</taxon>
        <taxon>Malpighiales</taxon>
        <taxon>Linaceae</taxon>
        <taxon>Linum</taxon>
    </lineage>
</organism>
<dbReference type="GO" id="GO:0016020">
    <property type="term" value="C:membrane"/>
    <property type="evidence" value="ECO:0007669"/>
    <property type="project" value="UniProtKB-SubCell"/>
</dbReference>
<keyword evidence="5" id="KW-0325">Glycoprotein</keyword>
<dbReference type="AlphaFoldDB" id="A0AAV2D9U5"/>
<dbReference type="Pfam" id="PF02485">
    <property type="entry name" value="Branch"/>
    <property type="match status" value="1"/>
</dbReference>
<dbReference type="PANTHER" id="PTHR31042:SF77">
    <property type="entry name" value="GLYCOSYLTRANSFERASE"/>
    <property type="match status" value="1"/>
</dbReference>
<keyword evidence="6" id="KW-1133">Transmembrane helix</keyword>
<feature type="transmembrane region" description="Helical" evidence="6">
    <location>
        <begin position="20"/>
        <end position="43"/>
    </location>
</feature>
<evidence type="ECO:0000256" key="1">
    <source>
        <dbReference type="ARBA" id="ARBA00004606"/>
    </source>
</evidence>
<evidence type="ECO:0000256" key="2">
    <source>
        <dbReference type="ARBA" id="ARBA00022676"/>
    </source>
</evidence>
<name>A0AAV2D9U5_9ROSI</name>